<reference evidence="2" key="1">
    <citation type="submission" date="2019-11" db="EMBL/GenBank/DDBJ databases">
        <title>The complete genome sequence of Saccharopolyspora sp. E2A.</title>
        <authorList>
            <person name="Zhang G."/>
        </authorList>
    </citation>
    <scope>NUCLEOTIDE SEQUENCE [LARGE SCALE GENOMIC DNA]</scope>
    <source>
        <strain evidence="2">E2A</strain>
    </source>
</reference>
<dbReference type="Proteomes" id="UP000371041">
    <property type="component" value="Chromosome"/>
</dbReference>
<proteinExistence type="predicted"/>
<protein>
    <submittedName>
        <fullName evidence="1">Uncharacterized protein</fullName>
    </submittedName>
</protein>
<dbReference type="KEGG" id="sace:GIY23_06040"/>
<accession>A0A5Q3QCF3</accession>
<name>A0A5Q3QCF3_9PSEU</name>
<gene>
    <name evidence="1" type="ORF">GIY23_06040</name>
</gene>
<dbReference type="RefSeq" id="WP_154075755.1">
    <property type="nucleotide sequence ID" value="NZ_CP045929.1"/>
</dbReference>
<organism evidence="1 2">
    <name type="scientific">Allosaccharopolyspora coralli</name>
    <dbReference type="NCBI Taxonomy" id="2665642"/>
    <lineage>
        <taxon>Bacteria</taxon>
        <taxon>Bacillati</taxon>
        <taxon>Actinomycetota</taxon>
        <taxon>Actinomycetes</taxon>
        <taxon>Pseudonocardiales</taxon>
        <taxon>Pseudonocardiaceae</taxon>
        <taxon>Allosaccharopolyspora</taxon>
    </lineage>
</organism>
<dbReference type="EMBL" id="CP045929">
    <property type="protein sequence ID" value="QGK69155.1"/>
    <property type="molecule type" value="Genomic_DNA"/>
</dbReference>
<evidence type="ECO:0000313" key="2">
    <source>
        <dbReference type="Proteomes" id="UP000371041"/>
    </source>
</evidence>
<evidence type="ECO:0000313" key="1">
    <source>
        <dbReference type="EMBL" id="QGK69155.1"/>
    </source>
</evidence>
<keyword evidence="2" id="KW-1185">Reference proteome</keyword>
<sequence length="61" mass="6891">MGLQRSDGVHHTVRRIDGDMKIMNNVLRKFGTPRSIGSELRGLKGAVGDVIAKMEMIERRR</sequence>
<dbReference type="AlphaFoldDB" id="A0A5Q3QCF3"/>